<dbReference type="EMBL" id="CP072842">
    <property type="protein sequence ID" value="QTV06038.1"/>
    <property type="molecule type" value="Genomic_DNA"/>
</dbReference>
<dbReference type="RefSeq" id="WP_230476678.1">
    <property type="nucleotide sequence ID" value="NZ_CP072842.1"/>
</dbReference>
<reference evidence="2" key="2">
    <citation type="submission" date="2021-04" db="EMBL/GenBank/DDBJ databases">
        <title>Taxonomy of Flavobacteriaceae bacterium ZY171143.</title>
        <authorList>
            <person name="Li F."/>
        </authorList>
    </citation>
    <scope>NUCLEOTIDE SEQUENCE [LARGE SCALE GENOMIC DNA]</scope>
    <source>
        <strain evidence="2">ZY171143</strain>
    </source>
</reference>
<proteinExistence type="predicted"/>
<protein>
    <submittedName>
        <fullName evidence="1">Uncharacterized protein</fullName>
    </submittedName>
</protein>
<evidence type="ECO:0000313" key="2">
    <source>
        <dbReference type="Proteomes" id="UP000672011"/>
    </source>
</evidence>
<keyword evidence="2" id="KW-1185">Reference proteome</keyword>
<organism evidence="1 2">
    <name type="scientific">Faecalibacter bovis</name>
    <dbReference type="NCBI Taxonomy" id="2898187"/>
    <lineage>
        <taxon>Bacteria</taxon>
        <taxon>Pseudomonadati</taxon>
        <taxon>Bacteroidota</taxon>
        <taxon>Flavobacteriia</taxon>
        <taxon>Flavobacteriales</taxon>
        <taxon>Weeksellaceae</taxon>
        <taxon>Faecalibacter</taxon>
    </lineage>
</organism>
<evidence type="ECO:0000313" key="1">
    <source>
        <dbReference type="EMBL" id="QTV06038.1"/>
    </source>
</evidence>
<name>A0ABX7XDW2_9FLAO</name>
<accession>A0ABX7XDW2</accession>
<reference evidence="1 2" key="1">
    <citation type="journal article" date="2021" name="Int. J. Syst. Evol. Microbiol.">
        <title>Faecalibacter bovis sp. nov., isolated from cow faeces.</title>
        <authorList>
            <person name="Li F."/>
            <person name="Zhao W."/>
            <person name="Hong Q."/>
            <person name="Shao Q."/>
            <person name="Song J."/>
            <person name="Yang S."/>
        </authorList>
    </citation>
    <scope>NUCLEOTIDE SEQUENCE [LARGE SCALE GENOMIC DNA]</scope>
    <source>
        <strain evidence="1 2">ZY171143</strain>
    </source>
</reference>
<gene>
    <name evidence="1" type="ORF">J9309_01435</name>
</gene>
<dbReference type="Proteomes" id="UP000672011">
    <property type="component" value="Chromosome"/>
</dbReference>
<sequence>MNLKLANMPWKIIKHRESLQTQDLGVMIKVRELEYNGAEDAESLKIIFKKKLSEIPQTNTYSADMLYQMKEINSNSVEIWKMKPNGDEKFLMFTMIKNTEKFNPFNF</sequence>